<evidence type="ECO:0000256" key="1">
    <source>
        <dbReference type="SAM" id="Phobius"/>
    </source>
</evidence>
<keyword evidence="1" id="KW-0812">Transmembrane</keyword>
<dbReference type="AlphaFoldDB" id="A0A5M6DET3"/>
<dbReference type="RefSeq" id="WP_150075054.1">
    <property type="nucleotide sequence ID" value="NZ_VWOX01000002.1"/>
</dbReference>
<evidence type="ECO:0000313" key="3">
    <source>
        <dbReference type="Proteomes" id="UP000324479"/>
    </source>
</evidence>
<keyword evidence="1" id="KW-1133">Transmembrane helix</keyword>
<comment type="caution">
    <text evidence="2">The sequence shown here is derived from an EMBL/GenBank/DDBJ whole genome shotgun (WGS) entry which is preliminary data.</text>
</comment>
<sequence length="349" mass="37971">MSDRRVPTAAYHGLRWLVGVVAATAIIAVTSPCFVRSYLPRPYDTDRNVRVLQPGSNYRWRSEGYASTTIGPHGMPGLSELPDDDPASIRLAFWGDSQAEGVCVADHQKVASVVAEVSGQDIALLPLARSGDNANDWICQIAGIEATLGPAAHVFLVVELSDWAVPVETVATESATSRAADEWENQIAAWCPAFVIHASRNLVTDAETGGLRTLRFRPRWGQPAPAAASPIQEQEPPVAPYAAQLDRLRSVTDRPCLFLYAPKFPSIARGRIVQKDSDAKAFDAFERLARERGYAVVDLRDSMRRSVQSGRWPRGFHNGQFGVGHYNATGNQLIARAIADTFATGVVGH</sequence>
<protein>
    <recommendedName>
        <fullName evidence="4">SGNH/GDSL hydrolase family protein</fullName>
    </recommendedName>
</protein>
<dbReference type="EMBL" id="VWOX01000002">
    <property type="protein sequence ID" value="KAA5546047.1"/>
    <property type="molecule type" value="Genomic_DNA"/>
</dbReference>
<feature type="transmembrane region" description="Helical" evidence="1">
    <location>
        <begin position="16"/>
        <end position="39"/>
    </location>
</feature>
<evidence type="ECO:0008006" key="4">
    <source>
        <dbReference type="Google" id="ProtNLM"/>
    </source>
</evidence>
<proteinExistence type="predicted"/>
<dbReference type="InterPro" id="IPR036514">
    <property type="entry name" value="SGNH_hydro_sf"/>
</dbReference>
<dbReference type="SUPFAM" id="SSF52266">
    <property type="entry name" value="SGNH hydrolase"/>
    <property type="match status" value="1"/>
</dbReference>
<organism evidence="2 3">
    <name type="scientific">Roseiconus nitratireducens</name>
    <dbReference type="NCBI Taxonomy" id="2605748"/>
    <lineage>
        <taxon>Bacteria</taxon>
        <taxon>Pseudomonadati</taxon>
        <taxon>Planctomycetota</taxon>
        <taxon>Planctomycetia</taxon>
        <taxon>Pirellulales</taxon>
        <taxon>Pirellulaceae</taxon>
        <taxon>Roseiconus</taxon>
    </lineage>
</organism>
<dbReference type="Gene3D" id="3.40.50.1110">
    <property type="entry name" value="SGNH hydrolase"/>
    <property type="match status" value="1"/>
</dbReference>
<accession>A0A5M6DET3</accession>
<evidence type="ECO:0000313" key="2">
    <source>
        <dbReference type="EMBL" id="KAA5546047.1"/>
    </source>
</evidence>
<keyword evidence="1" id="KW-0472">Membrane</keyword>
<dbReference type="Proteomes" id="UP000324479">
    <property type="component" value="Unassembled WGS sequence"/>
</dbReference>
<gene>
    <name evidence="2" type="ORF">FYK55_03855</name>
</gene>
<dbReference type="GO" id="GO:0016788">
    <property type="term" value="F:hydrolase activity, acting on ester bonds"/>
    <property type="evidence" value="ECO:0007669"/>
    <property type="project" value="UniProtKB-ARBA"/>
</dbReference>
<name>A0A5M6DET3_9BACT</name>
<reference evidence="2 3" key="1">
    <citation type="submission" date="2019-08" db="EMBL/GenBank/DDBJ databases">
        <authorList>
            <person name="Dhanesh K."/>
            <person name="Kumar G."/>
            <person name="Sasikala C."/>
            <person name="Venkata Ramana C."/>
        </authorList>
    </citation>
    <scope>NUCLEOTIDE SEQUENCE [LARGE SCALE GENOMIC DNA]</scope>
    <source>
        <strain evidence="2 3">JC645</strain>
    </source>
</reference>
<keyword evidence="3" id="KW-1185">Reference proteome</keyword>